<evidence type="ECO:0000313" key="1">
    <source>
        <dbReference type="EMBL" id="PXV66884.1"/>
    </source>
</evidence>
<evidence type="ECO:0000313" key="2">
    <source>
        <dbReference type="Proteomes" id="UP000247973"/>
    </source>
</evidence>
<dbReference type="Proteomes" id="UP000247973">
    <property type="component" value="Unassembled WGS sequence"/>
</dbReference>
<reference evidence="1 2" key="1">
    <citation type="submission" date="2018-03" db="EMBL/GenBank/DDBJ databases">
        <title>Genomic Encyclopedia of Archaeal and Bacterial Type Strains, Phase II (KMG-II): from individual species to whole genera.</title>
        <authorList>
            <person name="Goeker M."/>
        </authorList>
    </citation>
    <scope>NUCLEOTIDE SEQUENCE [LARGE SCALE GENOMIC DNA]</scope>
    <source>
        <strain evidence="1 2">DSM 100214</strain>
    </source>
</reference>
<name>A0A2V3PR62_9BACT</name>
<dbReference type="EMBL" id="QICL01000004">
    <property type="protein sequence ID" value="PXV66884.1"/>
    <property type="molecule type" value="Genomic_DNA"/>
</dbReference>
<accession>A0A2V3PR62</accession>
<gene>
    <name evidence="1" type="ORF">CLV62_104145</name>
</gene>
<organism evidence="1 2">
    <name type="scientific">Dysgonomonas alginatilytica</name>
    <dbReference type="NCBI Taxonomy" id="1605892"/>
    <lineage>
        <taxon>Bacteria</taxon>
        <taxon>Pseudomonadati</taxon>
        <taxon>Bacteroidota</taxon>
        <taxon>Bacteroidia</taxon>
        <taxon>Bacteroidales</taxon>
        <taxon>Dysgonomonadaceae</taxon>
        <taxon>Dysgonomonas</taxon>
    </lineage>
</organism>
<dbReference type="RefSeq" id="WP_110309840.1">
    <property type="nucleotide sequence ID" value="NZ_QICL01000004.1"/>
</dbReference>
<comment type="caution">
    <text evidence="1">The sequence shown here is derived from an EMBL/GenBank/DDBJ whole genome shotgun (WGS) entry which is preliminary data.</text>
</comment>
<keyword evidence="2" id="KW-1185">Reference proteome</keyword>
<protein>
    <submittedName>
        <fullName evidence="1">Uncharacterized protein</fullName>
    </submittedName>
</protein>
<proteinExistence type="predicted"/>
<dbReference type="AlphaFoldDB" id="A0A2V3PR62"/>
<sequence length="993" mass="110781">MLHLYSKDGKIQKAEIHKFTYQGTFLGECFVSAKIETEYPVYFEIGDYFDYRGERFTLNYIPAKQKQARKGTYGSAFVYDNIKFNSLADELTRVEFLDVVLQDNGIHYTSLPDFSFYANNVKDLADRIQANLNRVYSGAEQWVVIVSNDIITKDKVINVSKINCWDAVALASSEFGVNFIVRNRTITIGTAGMAVGKVFGYGKGKGLYDIQQTTNEDALIITRLRAYGNTRNIPNRYYNKIKKANGQPYISDGVYIPNLMLPSFPYTIADPAKVFIDSPKMAEYGLREGSVHFDGSDDLPDIFPSLEGMTKQQLSDAGIYVSLQNGDNGNIDECLSADNPTDSGELPEEGSGEIPAEFTIYLKDLGFDLSEKDNNKQYKFATSDTMQISMTSGMCAGRIFDVMDNGIVKDTVQGFTRYKITCKRFTDDTIAGGTAFPNNLYKVNAGDKFVILGIEMPDVYVKAAAQRLQMAAKDYLPLHDETKYTYTPKIDEIFMANNPAIGESIKEGDILNFDDTDLEIDASVIIQTLKIEVGAKLVPTYEVTLSNERVTGAIEKMQNAISQLASNNTGITIDQVKSLIASYGTKYFLSRVFDDTAEGNITFVQNVSVEKELTVFDTVTAKKDVVSNQFGNSTFTSGQFGSGFRVWQNPNNGQSYGEIDNLMVRRDTIFNRLTIADIKSVGGQILLSLANMLCSDVITQADGFVCYFDTAEGTIINQFALNDQVICRRFNGQNIKYYWRRVTAIGTDYLKLSKTDADGSGVPTKGDEMIQFGNRTDANRQSAILISAYGFDAPSFKQYAGINSYDLTGKEVTAITPSGNKFTGTFEVKSGNQSIRVPADRGTWSNGMVCYYYDRVSYNGALWLCIVPDGQTTTEIPSLSSAYWQKQVAEGKSLRLEKFATPSYEFYRPSQPYNATISVRVFESDEDITPDMDIHQFKWERISENTLNDPTWNELHVNAGNTVTLTEQDLSGDTTFVCTFLDLIQNKTLTAKF</sequence>
<dbReference type="OrthoDB" id="1031347at2"/>